<gene>
    <name evidence="1" type="ORF">SEA_ROWA_24</name>
</gene>
<organism evidence="1 2">
    <name type="scientific">Streptomyces phage Rowa</name>
    <dbReference type="NCBI Taxonomy" id="2059883"/>
    <lineage>
        <taxon>Viruses</taxon>
        <taxon>Duplodnaviria</taxon>
        <taxon>Heunggongvirae</taxon>
        <taxon>Uroviricota</taxon>
        <taxon>Caudoviricetes</taxon>
        <taxon>Rowavirus</taxon>
        <taxon>Rowavirus rowa</taxon>
    </lineage>
</organism>
<dbReference type="InterPro" id="IPR048444">
    <property type="entry name" value="DNMK"/>
</dbReference>
<dbReference type="SUPFAM" id="SSF52540">
    <property type="entry name" value="P-loop containing nucleoside triphosphate hydrolases"/>
    <property type="match status" value="1"/>
</dbReference>
<keyword evidence="2" id="KW-1185">Reference proteome</keyword>
<dbReference type="Proteomes" id="UP000240214">
    <property type="component" value="Segment"/>
</dbReference>
<dbReference type="InterPro" id="IPR027417">
    <property type="entry name" value="P-loop_NTPase"/>
</dbReference>
<protein>
    <submittedName>
        <fullName evidence="1">Deoxynucleoside monophosphate kinase</fullName>
    </submittedName>
</protein>
<keyword evidence="1" id="KW-0808">Transferase</keyword>
<sequence>MSYQNIAFIGKAQSGKDTAGTRLVQHWAFTRLAFADPLKRMALEVNPYIPTVPGVSVRLESLVADTGWDYAKTNYPEVRRVLQHMGQTVRELDPDFWVRVLMDKVKAADGWNMPVVVTDCRYRNEAEALRAAGFVLVRIKRPDLMSTDTHASENDLNHFPADETLINAGRIFDLHTAVDALVRQR</sequence>
<name>A0A2H5BLS8_9CAUD</name>
<dbReference type="EMBL" id="MG593803">
    <property type="protein sequence ID" value="AUG87288.1"/>
    <property type="molecule type" value="Genomic_DNA"/>
</dbReference>
<evidence type="ECO:0000313" key="2">
    <source>
        <dbReference type="Proteomes" id="UP000240214"/>
    </source>
</evidence>
<keyword evidence="1" id="KW-0418">Kinase</keyword>
<accession>A0A2H5BLS8</accession>
<reference evidence="2" key="1">
    <citation type="submission" date="2017-11" db="EMBL/GenBank/DDBJ databases">
        <authorList>
            <person name="Han C.G."/>
        </authorList>
    </citation>
    <scope>NUCLEOTIDE SEQUENCE [LARGE SCALE GENOMIC DNA]</scope>
</reference>
<dbReference type="GO" id="GO:0016301">
    <property type="term" value="F:kinase activity"/>
    <property type="evidence" value="ECO:0007669"/>
    <property type="project" value="UniProtKB-KW"/>
</dbReference>
<proteinExistence type="predicted"/>
<dbReference type="Gene3D" id="3.40.50.300">
    <property type="entry name" value="P-loop containing nucleotide triphosphate hydrolases"/>
    <property type="match status" value="1"/>
</dbReference>
<evidence type="ECO:0000313" key="1">
    <source>
        <dbReference type="EMBL" id="AUG87288.1"/>
    </source>
</evidence>
<dbReference type="Pfam" id="PF21448">
    <property type="entry name" value="DNMK"/>
    <property type="match status" value="1"/>
</dbReference>